<dbReference type="GO" id="GO:0005886">
    <property type="term" value="C:plasma membrane"/>
    <property type="evidence" value="ECO:0007669"/>
    <property type="project" value="TreeGrafter"/>
</dbReference>
<dbReference type="Pfam" id="PF07690">
    <property type="entry name" value="MFS_1"/>
    <property type="match status" value="1"/>
</dbReference>
<feature type="transmembrane region" description="Helical" evidence="5">
    <location>
        <begin position="396"/>
        <end position="413"/>
    </location>
</feature>
<dbReference type="InterPro" id="IPR011701">
    <property type="entry name" value="MFS"/>
</dbReference>
<keyword evidence="3 5" id="KW-1133">Transmembrane helix</keyword>
<dbReference type="RefSeq" id="XP_033673529.1">
    <property type="nucleotide sequence ID" value="XM_033815155.1"/>
</dbReference>
<keyword evidence="4 5" id="KW-0472">Membrane</keyword>
<feature type="transmembrane region" description="Helical" evidence="5">
    <location>
        <begin position="200"/>
        <end position="219"/>
    </location>
</feature>
<feature type="transmembrane region" description="Helical" evidence="5">
    <location>
        <begin position="116"/>
        <end position="134"/>
    </location>
</feature>
<dbReference type="OrthoDB" id="2585655at2759"/>
<feature type="transmembrane region" description="Helical" evidence="5">
    <location>
        <begin position="225"/>
        <end position="248"/>
    </location>
</feature>
<evidence type="ECO:0000256" key="1">
    <source>
        <dbReference type="ARBA" id="ARBA00004141"/>
    </source>
</evidence>
<evidence type="ECO:0000256" key="2">
    <source>
        <dbReference type="ARBA" id="ARBA00022692"/>
    </source>
</evidence>
<feature type="transmembrane region" description="Helical" evidence="5">
    <location>
        <begin position="457"/>
        <end position="479"/>
    </location>
</feature>
<dbReference type="InterPro" id="IPR036259">
    <property type="entry name" value="MFS_trans_sf"/>
</dbReference>
<evidence type="ECO:0000256" key="5">
    <source>
        <dbReference type="SAM" id="Phobius"/>
    </source>
</evidence>
<feature type="transmembrane region" description="Helical" evidence="5">
    <location>
        <begin position="170"/>
        <end position="193"/>
    </location>
</feature>
<evidence type="ECO:0000313" key="8">
    <source>
        <dbReference type="Proteomes" id="UP000799537"/>
    </source>
</evidence>
<dbReference type="Gene3D" id="1.20.1250.20">
    <property type="entry name" value="MFS general substrate transporter like domains"/>
    <property type="match status" value="1"/>
</dbReference>
<keyword evidence="8" id="KW-1185">Reference proteome</keyword>
<feature type="transmembrane region" description="Helical" evidence="5">
    <location>
        <begin position="73"/>
        <end position="96"/>
    </location>
</feature>
<evidence type="ECO:0000256" key="3">
    <source>
        <dbReference type="ARBA" id="ARBA00022989"/>
    </source>
</evidence>
<gene>
    <name evidence="7" type="ORF">M409DRAFT_62397</name>
</gene>
<dbReference type="GeneID" id="54568427"/>
<evidence type="ECO:0000259" key="6">
    <source>
        <dbReference type="PROSITE" id="PS50850"/>
    </source>
</evidence>
<feature type="domain" description="Major facilitator superfamily (MFS) profile" evidence="6">
    <location>
        <begin position="72"/>
        <end position="523"/>
    </location>
</feature>
<evidence type="ECO:0000256" key="4">
    <source>
        <dbReference type="ARBA" id="ARBA00023136"/>
    </source>
</evidence>
<sequence length="523" mass="55718">MPFGILEPEASSQCPGTVVITDHSNLHDSTTTEGSVPVTSGLKKDASGVVVLAPQPSDSPGDPLNWTATKKNLFTVAYTWICGAVGALGPLLIAAYRPLSQQWGVEIGQFATGAQGSLLCGFGVGAVLFNAVAAKMGKRPVYLFTNAMLMIACFWGAASRSFASFVASRAVAGLCMGPMTALVPASVGDVWFVHERGLRTSLYALAFLSGNHLASPIAGTIIEHGSWRICMNAMGGAFGVSTLLVFFLMPETTFERIHEGMEAKSTSAHLETSEEHEIRQGQSYARQLLPYQGYRGRTAFSKALVGPFFALANPTVVWAAVLFMTNLGFVVGLGATQSLIFGAPPYNFSITQVGLVNLSAFVAALLGTAASKPLLDGIAQRLSKSNHGIFEPEFRLIPMVFTLLFTTAGYFVWGQSISQGLPWAVPVVVGLGFVTFGTQIGIATIFTYVVDCHQQDAAPALGLITLCQAMFSFGLTFYINEWVSQSGPRDCFFAIGSHGRLDFSHAPVVSPLRYEIICGGRCC</sequence>
<dbReference type="Proteomes" id="UP000799537">
    <property type="component" value="Unassembled WGS sequence"/>
</dbReference>
<dbReference type="PANTHER" id="PTHR23502:SF20">
    <property type="entry name" value="TRANSPORTER, PUTATIVE (AFU_ORTHOLOGUE AFUA_6G13880)-RELATED"/>
    <property type="match status" value="1"/>
</dbReference>
<dbReference type="SUPFAM" id="SSF103473">
    <property type="entry name" value="MFS general substrate transporter"/>
    <property type="match status" value="1"/>
</dbReference>
<dbReference type="PANTHER" id="PTHR23502">
    <property type="entry name" value="MAJOR FACILITATOR SUPERFAMILY"/>
    <property type="match status" value="1"/>
</dbReference>
<keyword evidence="2 5" id="KW-0812">Transmembrane</keyword>
<feature type="transmembrane region" description="Helical" evidence="5">
    <location>
        <begin position="355"/>
        <end position="375"/>
    </location>
</feature>
<protein>
    <recommendedName>
        <fullName evidence="6">Major facilitator superfamily (MFS) profile domain-containing protein</fullName>
    </recommendedName>
</protein>
<organism evidence="7 8">
    <name type="scientific">Zasmidium cellare ATCC 36951</name>
    <dbReference type="NCBI Taxonomy" id="1080233"/>
    <lineage>
        <taxon>Eukaryota</taxon>
        <taxon>Fungi</taxon>
        <taxon>Dikarya</taxon>
        <taxon>Ascomycota</taxon>
        <taxon>Pezizomycotina</taxon>
        <taxon>Dothideomycetes</taxon>
        <taxon>Dothideomycetidae</taxon>
        <taxon>Mycosphaerellales</taxon>
        <taxon>Mycosphaerellaceae</taxon>
        <taxon>Zasmidium</taxon>
    </lineage>
</organism>
<comment type="subcellular location">
    <subcellularLocation>
        <location evidence="1">Membrane</location>
        <topology evidence="1">Multi-pass membrane protein</topology>
    </subcellularLocation>
</comment>
<name>A0A6A6D2M7_ZASCE</name>
<dbReference type="PROSITE" id="PS50850">
    <property type="entry name" value="MFS"/>
    <property type="match status" value="1"/>
</dbReference>
<dbReference type="AlphaFoldDB" id="A0A6A6D2M7"/>
<feature type="transmembrane region" description="Helical" evidence="5">
    <location>
        <begin position="141"/>
        <end position="158"/>
    </location>
</feature>
<feature type="transmembrane region" description="Helical" evidence="5">
    <location>
        <begin position="425"/>
        <end position="450"/>
    </location>
</feature>
<dbReference type="GO" id="GO:0022857">
    <property type="term" value="F:transmembrane transporter activity"/>
    <property type="evidence" value="ECO:0007669"/>
    <property type="project" value="InterPro"/>
</dbReference>
<dbReference type="InterPro" id="IPR020846">
    <property type="entry name" value="MFS_dom"/>
</dbReference>
<proteinExistence type="predicted"/>
<evidence type="ECO:0000313" key="7">
    <source>
        <dbReference type="EMBL" id="KAF2172640.1"/>
    </source>
</evidence>
<reference evidence="7" key="1">
    <citation type="journal article" date="2020" name="Stud. Mycol.">
        <title>101 Dothideomycetes genomes: a test case for predicting lifestyles and emergence of pathogens.</title>
        <authorList>
            <person name="Haridas S."/>
            <person name="Albert R."/>
            <person name="Binder M."/>
            <person name="Bloem J."/>
            <person name="Labutti K."/>
            <person name="Salamov A."/>
            <person name="Andreopoulos B."/>
            <person name="Baker S."/>
            <person name="Barry K."/>
            <person name="Bills G."/>
            <person name="Bluhm B."/>
            <person name="Cannon C."/>
            <person name="Castanera R."/>
            <person name="Culley D."/>
            <person name="Daum C."/>
            <person name="Ezra D."/>
            <person name="Gonzalez J."/>
            <person name="Henrissat B."/>
            <person name="Kuo A."/>
            <person name="Liang C."/>
            <person name="Lipzen A."/>
            <person name="Lutzoni F."/>
            <person name="Magnuson J."/>
            <person name="Mondo S."/>
            <person name="Nolan M."/>
            <person name="Ohm R."/>
            <person name="Pangilinan J."/>
            <person name="Park H.-J."/>
            <person name="Ramirez L."/>
            <person name="Alfaro M."/>
            <person name="Sun H."/>
            <person name="Tritt A."/>
            <person name="Yoshinaga Y."/>
            <person name="Zwiers L.-H."/>
            <person name="Turgeon B."/>
            <person name="Goodwin S."/>
            <person name="Spatafora J."/>
            <person name="Crous P."/>
            <person name="Grigoriev I."/>
        </authorList>
    </citation>
    <scope>NUCLEOTIDE SEQUENCE</scope>
    <source>
        <strain evidence="7">ATCC 36951</strain>
    </source>
</reference>
<accession>A0A6A6D2M7</accession>
<dbReference type="EMBL" id="ML993580">
    <property type="protein sequence ID" value="KAF2172640.1"/>
    <property type="molecule type" value="Genomic_DNA"/>
</dbReference>